<gene>
    <name evidence="1" type="ORF">T4C_12200</name>
</gene>
<name>A0A0V1JZZ1_TRIPS</name>
<dbReference type="EMBL" id="JYDV01000026">
    <property type="protein sequence ID" value="KRZ40560.1"/>
    <property type="molecule type" value="Genomic_DNA"/>
</dbReference>
<accession>A0A0V1JZZ1</accession>
<protein>
    <submittedName>
        <fullName evidence="1">Uncharacterized protein</fullName>
    </submittedName>
</protein>
<reference evidence="1 2" key="1">
    <citation type="submission" date="2015-01" db="EMBL/GenBank/DDBJ databases">
        <title>Evolution of Trichinella species and genotypes.</title>
        <authorList>
            <person name="Korhonen P.K."/>
            <person name="Edoardo P."/>
            <person name="Giuseppe L.R."/>
            <person name="Gasser R.B."/>
        </authorList>
    </citation>
    <scope>NUCLEOTIDE SEQUENCE [LARGE SCALE GENOMIC DNA]</scope>
    <source>
        <strain evidence="1">ISS176</strain>
    </source>
</reference>
<evidence type="ECO:0000313" key="2">
    <source>
        <dbReference type="Proteomes" id="UP000054826"/>
    </source>
</evidence>
<proteinExistence type="predicted"/>
<organism evidence="1 2">
    <name type="scientific">Trichinella pseudospiralis</name>
    <name type="common">Parasitic roundworm</name>
    <dbReference type="NCBI Taxonomy" id="6337"/>
    <lineage>
        <taxon>Eukaryota</taxon>
        <taxon>Metazoa</taxon>
        <taxon>Ecdysozoa</taxon>
        <taxon>Nematoda</taxon>
        <taxon>Enoplea</taxon>
        <taxon>Dorylaimia</taxon>
        <taxon>Trichinellida</taxon>
        <taxon>Trichinellidae</taxon>
        <taxon>Trichinella</taxon>
    </lineage>
</organism>
<comment type="caution">
    <text evidence="1">The sequence shown here is derived from an EMBL/GenBank/DDBJ whole genome shotgun (WGS) entry which is preliminary data.</text>
</comment>
<sequence>MGLNCTPKNGSELNGNGGAALAGSLELNVSGEAGSALVGCSAGVVACCLAISNGRFRGCKPPASMFISMRSIGRTGWAFKFATSSCPNGFRGGALLLGSAGLNCCCNDGCEPRNVEIGRRSADHCAFNVTGGGLWLIGRRKFCAF</sequence>
<evidence type="ECO:0000313" key="1">
    <source>
        <dbReference type="EMBL" id="KRZ40560.1"/>
    </source>
</evidence>
<dbReference type="Proteomes" id="UP000054826">
    <property type="component" value="Unassembled WGS sequence"/>
</dbReference>
<dbReference type="AlphaFoldDB" id="A0A0V1JZZ1"/>